<evidence type="ECO:0000259" key="8">
    <source>
        <dbReference type="Pfam" id="PF01323"/>
    </source>
</evidence>
<dbReference type="InterPro" id="IPR051924">
    <property type="entry name" value="GST_Kappa/NadH"/>
</dbReference>
<name>A0A0K0F8E1_STRVS</name>
<dbReference type="InterPro" id="IPR001853">
    <property type="entry name" value="DSBA-like_thioredoxin_dom"/>
</dbReference>
<dbReference type="EC" id="2.5.1.18" evidence="2"/>
<proteinExistence type="inferred from homology"/>
<dbReference type="AlphaFoldDB" id="A0A0K0F8E1"/>
<evidence type="ECO:0000256" key="4">
    <source>
        <dbReference type="ARBA" id="ARBA00047960"/>
    </source>
</evidence>
<organism evidence="9 10">
    <name type="scientific">Strongyloides venezuelensis</name>
    <name type="common">Threadworm</name>
    <dbReference type="NCBI Taxonomy" id="75913"/>
    <lineage>
        <taxon>Eukaryota</taxon>
        <taxon>Metazoa</taxon>
        <taxon>Ecdysozoa</taxon>
        <taxon>Nematoda</taxon>
        <taxon>Chromadorea</taxon>
        <taxon>Rhabditida</taxon>
        <taxon>Tylenchina</taxon>
        <taxon>Panagrolaimomorpha</taxon>
        <taxon>Strongyloidoidea</taxon>
        <taxon>Strongyloididae</taxon>
        <taxon>Strongyloides</taxon>
    </lineage>
</organism>
<evidence type="ECO:0000256" key="2">
    <source>
        <dbReference type="ARBA" id="ARBA00012452"/>
    </source>
</evidence>
<dbReference type="InterPro" id="IPR014440">
    <property type="entry name" value="HCCAis_GSTk"/>
</dbReference>
<dbReference type="GO" id="GO:0004364">
    <property type="term" value="F:glutathione transferase activity"/>
    <property type="evidence" value="ECO:0007669"/>
    <property type="project" value="UniProtKB-EC"/>
</dbReference>
<dbReference type="GO" id="GO:0005777">
    <property type="term" value="C:peroxisome"/>
    <property type="evidence" value="ECO:0007669"/>
    <property type="project" value="TreeGrafter"/>
</dbReference>
<dbReference type="GO" id="GO:0005739">
    <property type="term" value="C:mitochondrion"/>
    <property type="evidence" value="ECO:0007669"/>
    <property type="project" value="TreeGrafter"/>
</dbReference>
<dbReference type="PANTHER" id="PTHR42943">
    <property type="entry name" value="GLUTATHIONE S-TRANSFERASE KAPPA"/>
    <property type="match status" value="1"/>
</dbReference>
<dbReference type="FunFam" id="3.40.30.10:FF:000096">
    <property type="entry name" value="Glutathione S-transferase kappa"/>
    <property type="match status" value="1"/>
</dbReference>
<dbReference type="Pfam" id="PF01323">
    <property type="entry name" value="DSBA"/>
    <property type="match status" value="1"/>
</dbReference>
<feature type="active site" description="Nucleophile" evidence="7">
    <location>
        <position position="14"/>
    </location>
</feature>
<dbReference type="WBParaSite" id="SVE_0509000.1">
    <property type="protein sequence ID" value="SVE_0509000.1"/>
    <property type="gene ID" value="SVE_0509000"/>
</dbReference>
<dbReference type="SUPFAM" id="SSF52833">
    <property type="entry name" value="Thioredoxin-like"/>
    <property type="match status" value="1"/>
</dbReference>
<dbReference type="GO" id="GO:0004602">
    <property type="term" value="F:glutathione peroxidase activity"/>
    <property type="evidence" value="ECO:0007669"/>
    <property type="project" value="TreeGrafter"/>
</dbReference>
<protein>
    <recommendedName>
        <fullName evidence="5">Glutathione S-transferase kappa 1</fullName>
        <ecNumber evidence="2">2.5.1.18</ecNumber>
    </recommendedName>
    <alternativeName>
        <fullName evidence="6">GST class-kappa</fullName>
    </alternativeName>
</protein>
<dbReference type="Gene3D" id="3.40.30.10">
    <property type="entry name" value="Glutaredoxin"/>
    <property type="match status" value="1"/>
</dbReference>
<evidence type="ECO:0000256" key="6">
    <source>
        <dbReference type="ARBA" id="ARBA00083519"/>
    </source>
</evidence>
<comment type="similarity">
    <text evidence="1">Belongs to the GST superfamily. Kappa family.</text>
</comment>
<dbReference type="STRING" id="75913.A0A0K0F8E1"/>
<keyword evidence="9" id="KW-1185">Reference proteome</keyword>
<dbReference type="InterPro" id="IPR036249">
    <property type="entry name" value="Thioredoxin-like_sf"/>
</dbReference>
<dbReference type="PIRSF" id="PIRSF006386">
    <property type="entry name" value="HCCAis_GSTk"/>
    <property type="match status" value="1"/>
</dbReference>
<evidence type="ECO:0000313" key="9">
    <source>
        <dbReference type="Proteomes" id="UP000035680"/>
    </source>
</evidence>
<evidence type="ECO:0000256" key="7">
    <source>
        <dbReference type="PIRSR" id="PIRSR006386-1"/>
    </source>
</evidence>
<reference evidence="10" key="2">
    <citation type="submission" date="2015-08" db="UniProtKB">
        <authorList>
            <consortium name="WormBaseParasite"/>
        </authorList>
    </citation>
    <scope>IDENTIFICATION</scope>
</reference>
<accession>A0A0K0F8E1</accession>
<dbReference type="GO" id="GO:0006749">
    <property type="term" value="P:glutathione metabolic process"/>
    <property type="evidence" value="ECO:0007669"/>
    <property type="project" value="TreeGrafter"/>
</dbReference>
<keyword evidence="3" id="KW-0808">Transferase</keyword>
<evidence type="ECO:0000313" key="10">
    <source>
        <dbReference type="WBParaSite" id="SVE_0509000.1"/>
    </source>
</evidence>
<evidence type="ECO:0000256" key="3">
    <source>
        <dbReference type="ARBA" id="ARBA00022679"/>
    </source>
</evidence>
<evidence type="ECO:0000256" key="5">
    <source>
        <dbReference type="ARBA" id="ARBA00073833"/>
    </source>
</evidence>
<dbReference type="PANTHER" id="PTHR42943:SF2">
    <property type="entry name" value="GLUTATHIONE S-TRANSFERASE KAPPA 1"/>
    <property type="match status" value="1"/>
</dbReference>
<feature type="domain" description="DSBA-like thioredoxin" evidence="8">
    <location>
        <begin position="6"/>
        <end position="185"/>
    </location>
</feature>
<sequence length="187" mass="21645">MALPKITLYYDVISPYSWIAFETLLRYETKQYFKLTLKPIFLGGIMKETSNSPPAMVPAKGRYMVKDLDILSRYYDMKIVHPKDFFETAIKQGTLKAVRFLASIQKENEKYLVPASREFWKRLWLRGETAFTNNDFFEVGTKIGLGENTTNEIIKTIDSSFIKEKIKHNTKEAIDDGAFGAPWIVDH</sequence>
<dbReference type="Proteomes" id="UP000035680">
    <property type="component" value="Unassembled WGS sequence"/>
</dbReference>
<reference evidence="9" key="1">
    <citation type="submission" date="2014-07" db="EMBL/GenBank/DDBJ databases">
        <authorList>
            <person name="Martin A.A"/>
            <person name="De Silva N."/>
        </authorList>
    </citation>
    <scope>NUCLEOTIDE SEQUENCE</scope>
</reference>
<evidence type="ECO:0000256" key="1">
    <source>
        <dbReference type="ARBA" id="ARBA00006494"/>
    </source>
</evidence>
<comment type="catalytic activity">
    <reaction evidence="4">
        <text>RX + glutathione = an S-substituted glutathione + a halide anion + H(+)</text>
        <dbReference type="Rhea" id="RHEA:16437"/>
        <dbReference type="ChEBI" id="CHEBI:15378"/>
        <dbReference type="ChEBI" id="CHEBI:16042"/>
        <dbReference type="ChEBI" id="CHEBI:17792"/>
        <dbReference type="ChEBI" id="CHEBI:57925"/>
        <dbReference type="ChEBI" id="CHEBI:90779"/>
        <dbReference type="EC" id="2.5.1.18"/>
    </reaction>
</comment>